<feature type="compositionally biased region" description="Low complexity" evidence="2">
    <location>
        <begin position="50"/>
        <end position="65"/>
    </location>
</feature>
<feature type="region of interest" description="Disordered" evidence="2">
    <location>
        <begin position="15"/>
        <end position="74"/>
    </location>
</feature>
<keyword evidence="4" id="KW-1185">Reference proteome</keyword>
<evidence type="ECO:0000256" key="2">
    <source>
        <dbReference type="SAM" id="MobiDB-lite"/>
    </source>
</evidence>
<accession>A0A4R9C1Q1</accession>
<evidence type="ECO:0000313" key="4">
    <source>
        <dbReference type="Proteomes" id="UP000298468"/>
    </source>
</evidence>
<dbReference type="OrthoDB" id="9803333at2"/>
<comment type="similarity">
    <text evidence="1">Belongs to the short-chain dehydrogenases/reductases (SDR) family.</text>
</comment>
<protein>
    <submittedName>
        <fullName evidence="3">SDR family oxidoreductase</fullName>
    </submittedName>
</protein>
<dbReference type="Pfam" id="PF13561">
    <property type="entry name" value="adh_short_C2"/>
    <property type="match status" value="1"/>
</dbReference>
<comment type="caution">
    <text evidence="3">The sequence shown here is derived from an EMBL/GenBank/DDBJ whole genome shotgun (WGS) entry which is preliminary data.</text>
</comment>
<evidence type="ECO:0000313" key="3">
    <source>
        <dbReference type="EMBL" id="TFD95299.1"/>
    </source>
</evidence>
<organism evidence="3 4">
    <name type="scientific">Cryobacterium lactosi</name>
    <dbReference type="NCBI Taxonomy" id="1259202"/>
    <lineage>
        <taxon>Bacteria</taxon>
        <taxon>Bacillati</taxon>
        <taxon>Actinomycetota</taxon>
        <taxon>Actinomycetes</taxon>
        <taxon>Micrococcales</taxon>
        <taxon>Microbacteriaceae</taxon>
        <taxon>Cryobacterium</taxon>
    </lineage>
</organism>
<dbReference type="InterPro" id="IPR050259">
    <property type="entry name" value="SDR"/>
</dbReference>
<dbReference type="InterPro" id="IPR002347">
    <property type="entry name" value="SDR_fam"/>
</dbReference>
<dbReference type="SUPFAM" id="SSF51735">
    <property type="entry name" value="NAD(P)-binding Rossmann-fold domains"/>
    <property type="match status" value="1"/>
</dbReference>
<proteinExistence type="inferred from homology"/>
<dbReference type="AlphaFoldDB" id="A0A4R9C1Q1"/>
<dbReference type="InterPro" id="IPR036291">
    <property type="entry name" value="NAD(P)-bd_dom_sf"/>
</dbReference>
<sequence>MLLTRVFAEQFGDAARPDVARPGAARLDAARPDAARPDAAPAHVPSQDLAAATTDGAATAAAQPAPRRPGERGDQTAAIDELATGRVIWLTSGQIHGPMPGEVAYAASKAVLAGLTPTVAAELLGRGIILNTVNPGPVNTGYLDPETTDRPLDGMLEYLRTIPFGRFGAPTDPARLIGWLCTPEARWLVGQVLTSDGGFSLAN</sequence>
<dbReference type="Proteomes" id="UP000298468">
    <property type="component" value="Unassembled WGS sequence"/>
</dbReference>
<dbReference type="PRINTS" id="PR00081">
    <property type="entry name" value="GDHRDH"/>
</dbReference>
<dbReference type="Gene3D" id="3.40.50.720">
    <property type="entry name" value="NAD(P)-binding Rossmann-like Domain"/>
    <property type="match status" value="1"/>
</dbReference>
<dbReference type="EMBL" id="SOHM01000002">
    <property type="protein sequence ID" value="TFD95299.1"/>
    <property type="molecule type" value="Genomic_DNA"/>
</dbReference>
<gene>
    <name evidence="3" type="ORF">E3T61_01115</name>
</gene>
<dbReference type="PANTHER" id="PTHR42879">
    <property type="entry name" value="3-OXOACYL-(ACYL-CARRIER-PROTEIN) REDUCTASE"/>
    <property type="match status" value="1"/>
</dbReference>
<evidence type="ECO:0000256" key="1">
    <source>
        <dbReference type="ARBA" id="ARBA00006484"/>
    </source>
</evidence>
<reference evidence="3 4" key="1">
    <citation type="submission" date="2019-03" db="EMBL/GenBank/DDBJ databases">
        <title>Genomics of glacier-inhabiting Cryobacterium strains.</title>
        <authorList>
            <person name="Liu Q."/>
            <person name="Xin Y.-H."/>
        </authorList>
    </citation>
    <scope>NUCLEOTIDE SEQUENCE [LARGE SCALE GENOMIC DNA]</scope>
    <source>
        <strain evidence="3 4">Sr59</strain>
    </source>
</reference>
<name>A0A4R9C1Q1_9MICO</name>